<evidence type="ECO:0000313" key="2">
    <source>
        <dbReference type="EMBL" id="CAA9576374.1"/>
    </source>
</evidence>
<sequence>DRPTIRRDHLAARPCEGEASVTPGKACDASLGSDARRDLPPDAGRPRRRHARPEQGAEPGAALGHDRAHERQGANDAT</sequence>
<protein>
    <submittedName>
        <fullName evidence="2">Uncharacterized protein</fullName>
    </submittedName>
</protein>
<feature type="compositionally biased region" description="Basic and acidic residues" evidence="1">
    <location>
        <begin position="1"/>
        <end position="11"/>
    </location>
</feature>
<gene>
    <name evidence="2" type="ORF">AVDCRST_MAG19-3412</name>
</gene>
<accession>A0A6J4VFG8</accession>
<proteinExistence type="predicted"/>
<evidence type="ECO:0000256" key="1">
    <source>
        <dbReference type="SAM" id="MobiDB-lite"/>
    </source>
</evidence>
<name>A0A6J4VFG8_9BACT</name>
<feature type="non-terminal residue" evidence="2">
    <location>
        <position position="1"/>
    </location>
</feature>
<feature type="compositionally biased region" description="Basic and acidic residues" evidence="1">
    <location>
        <begin position="64"/>
        <end position="78"/>
    </location>
</feature>
<feature type="non-terminal residue" evidence="2">
    <location>
        <position position="78"/>
    </location>
</feature>
<organism evidence="2">
    <name type="scientific">uncultured Thermomicrobiales bacterium</name>
    <dbReference type="NCBI Taxonomy" id="1645740"/>
    <lineage>
        <taxon>Bacteria</taxon>
        <taxon>Pseudomonadati</taxon>
        <taxon>Thermomicrobiota</taxon>
        <taxon>Thermomicrobia</taxon>
        <taxon>Thermomicrobiales</taxon>
        <taxon>environmental samples</taxon>
    </lineage>
</organism>
<feature type="region of interest" description="Disordered" evidence="1">
    <location>
        <begin position="1"/>
        <end position="78"/>
    </location>
</feature>
<reference evidence="2" key="1">
    <citation type="submission" date="2020-02" db="EMBL/GenBank/DDBJ databases">
        <authorList>
            <person name="Meier V. D."/>
        </authorList>
    </citation>
    <scope>NUCLEOTIDE SEQUENCE</scope>
    <source>
        <strain evidence="2">AVDCRST_MAG19</strain>
    </source>
</reference>
<dbReference type="EMBL" id="CADCWL010000188">
    <property type="protein sequence ID" value="CAA9576374.1"/>
    <property type="molecule type" value="Genomic_DNA"/>
</dbReference>
<dbReference type="AlphaFoldDB" id="A0A6J4VFG8"/>